<evidence type="ECO:0000259" key="16">
    <source>
        <dbReference type="SMART" id="SM00485"/>
    </source>
</evidence>
<organism evidence="17 18">
    <name type="scientific">Piptocephalis cylindrospora</name>
    <dbReference type="NCBI Taxonomy" id="1907219"/>
    <lineage>
        <taxon>Eukaryota</taxon>
        <taxon>Fungi</taxon>
        <taxon>Fungi incertae sedis</taxon>
        <taxon>Zoopagomycota</taxon>
        <taxon>Zoopagomycotina</taxon>
        <taxon>Zoopagomycetes</taxon>
        <taxon>Zoopagales</taxon>
        <taxon>Piptocephalidaceae</taxon>
        <taxon>Piptocephalis</taxon>
    </lineage>
</organism>
<dbReference type="Pfam" id="PF00752">
    <property type="entry name" value="XPG_N"/>
    <property type="match status" value="1"/>
</dbReference>
<keyword evidence="12 13" id="KW-0539">Nucleus</keyword>
<protein>
    <recommendedName>
        <fullName evidence="13">Exonuclease 1</fullName>
        <ecNumber evidence="13">3.1.-.-</ecNumber>
    </recommendedName>
</protein>
<evidence type="ECO:0000313" key="18">
    <source>
        <dbReference type="Proteomes" id="UP000267251"/>
    </source>
</evidence>
<dbReference type="GO" id="GO:0005634">
    <property type="term" value="C:nucleus"/>
    <property type="evidence" value="ECO:0007669"/>
    <property type="project" value="UniProtKB-SubCell"/>
</dbReference>
<keyword evidence="8 13" id="KW-0460">Magnesium</keyword>
<keyword evidence="10 13" id="KW-0238">DNA-binding</keyword>
<evidence type="ECO:0000256" key="4">
    <source>
        <dbReference type="ARBA" id="ARBA00022723"/>
    </source>
</evidence>
<evidence type="ECO:0000256" key="9">
    <source>
        <dbReference type="ARBA" id="ARBA00022881"/>
    </source>
</evidence>
<dbReference type="InterPro" id="IPR019974">
    <property type="entry name" value="XPG_CS"/>
</dbReference>
<dbReference type="Gene3D" id="1.10.150.20">
    <property type="entry name" value="5' to 3' exonuclease, C-terminal subdomain"/>
    <property type="match status" value="1"/>
</dbReference>
<evidence type="ECO:0000256" key="7">
    <source>
        <dbReference type="ARBA" id="ARBA00022839"/>
    </source>
</evidence>
<dbReference type="SUPFAM" id="SSF88723">
    <property type="entry name" value="PIN domain-like"/>
    <property type="match status" value="1"/>
</dbReference>
<comment type="subcellular location">
    <subcellularLocation>
        <location evidence="1 13">Nucleus</location>
    </subcellularLocation>
</comment>
<evidence type="ECO:0000313" key="17">
    <source>
        <dbReference type="EMBL" id="RKP12751.1"/>
    </source>
</evidence>
<evidence type="ECO:0000256" key="1">
    <source>
        <dbReference type="ARBA" id="ARBA00004123"/>
    </source>
</evidence>
<keyword evidence="5 13" id="KW-0227">DNA damage</keyword>
<dbReference type="SMART" id="SM00279">
    <property type="entry name" value="HhH2"/>
    <property type="match status" value="1"/>
</dbReference>
<dbReference type="FunFam" id="1.10.150.20:FF:000011">
    <property type="entry name" value="exonuclease 1"/>
    <property type="match status" value="1"/>
</dbReference>
<dbReference type="InterPro" id="IPR006086">
    <property type="entry name" value="XPG-I_dom"/>
</dbReference>
<evidence type="ECO:0000256" key="10">
    <source>
        <dbReference type="ARBA" id="ARBA00023125"/>
    </source>
</evidence>
<dbReference type="GO" id="GO:0035312">
    <property type="term" value="F:5'-3' DNA exonuclease activity"/>
    <property type="evidence" value="ECO:0007669"/>
    <property type="project" value="UniProtKB-UniRule"/>
</dbReference>
<evidence type="ECO:0000256" key="5">
    <source>
        <dbReference type="ARBA" id="ARBA00022763"/>
    </source>
</evidence>
<dbReference type="InterPro" id="IPR037315">
    <property type="entry name" value="EXO1_H3TH"/>
</dbReference>
<dbReference type="SMART" id="SM00485">
    <property type="entry name" value="XPGN"/>
    <property type="match status" value="1"/>
</dbReference>
<dbReference type="InterPro" id="IPR036279">
    <property type="entry name" value="5-3_exonuclease_C_sf"/>
</dbReference>
<comment type="cofactor">
    <cofactor evidence="13">
        <name>Mg(2+)</name>
        <dbReference type="ChEBI" id="CHEBI:18420"/>
    </cofactor>
    <text evidence="13">Binds 2 magnesium ions per subunit. They probably participate in the reaction catalyzed by the enzyme. May bind an additional third magnesium ion after substrate binding.</text>
</comment>
<dbReference type="InterPro" id="IPR008918">
    <property type="entry name" value="HhH2"/>
</dbReference>
<dbReference type="PROSITE" id="PS00841">
    <property type="entry name" value="XPG_1"/>
    <property type="match status" value="1"/>
</dbReference>
<keyword evidence="18" id="KW-1185">Reference proteome</keyword>
<dbReference type="EC" id="3.1.-.-" evidence="13"/>
<dbReference type="PANTHER" id="PTHR11081">
    <property type="entry name" value="FLAP ENDONUCLEASE FAMILY MEMBER"/>
    <property type="match status" value="1"/>
</dbReference>
<dbReference type="GO" id="GO:0003677">
    <property type="term" value="F:DNA binding"/>
    <property type="evidence" value="ECO:0007669"/>
    <property type="project" value="UniProtKB-UniRule"/>
</dbReference>
<keyword evidence="9 13" id="KW-0267">Excision nuclease</keyword>
<dbReference type="Pfam" id="PF00867">
    <property type="entry name" value="XPG_I"/>
    <property type="match status" value="1"/>
</dbReference>
<dbReference type="CDD" id="cd09857">
    <property type="entry name" value="PIN_EXO1"/>
    <property type="match status" value="1"/>
</dbReference>
<evidence type="ECO:0000256" key="2">
    <source>
        <dbReference type="ARBA" id="ARBA00010563"/>
    </source>
</evidence>
<dbReference type="InterPro" id="IPR044752">
    <property type="entry name" value="PIN-like_EXO1"/>
</dbReference>
<keyword evidence="6 13" id="KW-0378">Hydrolase</keyword>
<evidence type="ECO:0000256" key="8">
    <source>
        <dbReference type="ARBA" id="ARBA00022842"/>
    </source>
</evidence>
<keyword evidence="3 13" id="KW-0540">Nuclease</keyword>
<feature type="compositionally biased region" description="Basic and acidic residues" evidence="14">
    <location>
        <begin position="392"/>
        <end position="401"/>
    </location>
</feature>
<dbReference type="SUPFAM" id="SSF47807">
    <property type="entry name" value="5' to 3' exonuclease, C-terminal subdomain"/>
    <property type="match status" value="1"/>
</dbReference>
<dbReference type="FunFam" id="3.40.50.1010:FF:000002">
    <property type="entry name" value="Exonuclease 1, putative"/>
    <property type="match status" value="1"/>
</dbReference>
<dbReference type="OrthoDB" id="26491at2759"/>
<sequence>MGISGLLPALKAVQEKVHVSAYSGTRVAVDAYVWLHRGVLGCATDLALGRDTKRYVNYCMELVGMLRHHGVKPVLIFDGGHLPAKASTEQERYDKRQKSLKEGLALHKAGREREAAKKFQTAIDVTPVMARDLILELKKMNVEYVVAPYEADAQMAYLARAGQVSAVITEDSDLLVYQCPRVLYKMDRYGDGYQVLYDNIARVQQPMDLSHLSPKAFRYMCILSGCDYAASIYSMGLKRAYKYAIAHETPEAIVRAAERDGMVVPSGYLQTFHLANHTFLYQRVWDPKEGQLTSVESPIPLDISTQPYIGALMDAEQARGVVEGRVDPMTLQPFPTALVPTWPRVGLSVVATSREKKAIGALVKLESEDGSMDENKEGAKEKKKGGVGSSTPDRRGFGSYA</sequence>
<dbReference type="PRINTS" id="PR00853">
    <property type="entry name" value="XPGRADSUPER"/>
</dbReference>
<evidence type="ECO:0000256" key="14">
    <source>
        <dbReference type="SAM" id="MobiDB-lite"/>
    </source>
</evidence>
<evidence type="ECO:0000256" key="12">
    <source>
        <dbReference type="ARBA" id="ARBA00023242"/>
    </source>
</evidence>
<dbReference type="GO" id="GO:0046872">
    <property type="term" value="F:metal ion binding"/>
    <property type="evidence" value="ECO:0007669"/>
    <property type="project" value="UniProtKB-UniRule"/>
</dbReference>
<dbReference type="Proteomes" id="UP000267251">
    <property type="component" value="Unassembled WGS sequence"/>
</dbReference>
<comment type="function">
    <text evidence="13">5'-&gt;3' double-stranded DNA exonuclease which may also possess a cryptic 3'-&gt;5' double-stranded DNA exonuclease activity. Functions in DNA mismatch repair.</text>
</comment>
<evidence type="ECO:0000256" key="6">
    <source>
        <dbReference type="ARBA" id="ARBA00022801"/>
    </source>
</evidence>
<evidence type="ECO:0000256" key="3">
    <source>
        <dbReference type="ARBA" id="ARBA00022722"/>
    </source>
</evidence>
<name>A0A4P9Y3P8_9FUNG</name>
<comment type="similarity">
    <text evidence="2 13">Belongs to the XPG/RAD2 endonuclease family. EXO1 subfamily.</text>
</comment>
<dbReference type="EMBL" id="KZ988217">
    <property type="protein sequence ID" value="RKP12751.1"/>
    <property type="molecule type" value="Genomic_DNA"/>
</dbReference>
<reference evidence="18" key="1">
    <citation type="journal article" date="2018" name="Nat. Microbiol.">
        <title>Leveraging single-cell genomics to expand the fungal tree of life.</title>
        <authorList>
            <person name="Ahrendt S.R."/>
            <person name="Quandt C.A."/>
            <person name="Ciobanu D."/>
            <person name="Clum A."/>
            <person name="Salamov A."/>
            <person name="Andreopoulos B."/>
            <person name="Cheng J.F."/>
            <person name="Woyke T."/>
            <person name="Pelin A."/>
            <person name="Henrissat B."/>
            <person name="Reynolds N.K."/>
            <person name="Benny G.L."/>
            <person name="Smith M.E."/>
            <person name="James T.Y."/>
            <person name="Grigoriev I.V."/>
        </authorList>
    </citation>
    <scope>NUCLEOTIDE SEQUENCE [LARGE SCALE GENOMIC DNA]</scope>
</reference>
<dbReference type="PROSITE" id="PS00842">
    <property type="entry name" value="XPG_2"/>
    <property type="match status" value="1"/>
</dbReference>
<keyword evidence="13" id="KW-0228">DNA excision</keyword>
<keyword evidence="7 13" id="KW-0269">Exonuclease</keyword>
<keyword evidence="11 13" id="KW-0234">DNA repair</keyword>
<dbReference type="CDD" id="cd09908">
    <property type="entry name" value="H3TH_EXO1"/>
    <property type="match status" value="1"/>
</dbReference>
<accession>A0A4P9Y3P8</accession>
<dbReference type="InterPro" id="IPR006085">
    <property type="entry name" value="XPG_DNA_repair_N"/>
</dbReference>
<gene>
    <name evidence="17" type="ORF">BJ684DRAFT_20728</name>
</gene>
<dbReference type="InterPro" id="IPR006084">
    <property type="entry name" value="XPG/Rad2"/>
</dbReference>
<dbReference type="Gene3D" id="3.40.50.1010">
    <property type="entry name" value="5'-nuclease"/>
    <property type="match status" value="1"/>
</dbReference>
<feature type="domain" description="XPG-I" evidence="15">
    <location>
        <begin position="138"/>
        <end position="209"/>
    </location>
</feature>
<dbReference type="PANTHER" id="PTHR11081:SF8">
    <property type="entry name" value="EXONUCLEASE 1"/>
    <property type="match status" value="1"/>
</dbReference>
<feature type="region of interest" description="Disordered" evidence="14">
    <location>
        <begin position="364"/>
        <end position="401"/>
    </location>
</feature>
<keyword evidence="4 13" id="KW-0479">Metal-binding</keyword>
<dbReference type="GO" id="GO:0006298">
    <property type="term" value="P:mismatch repair"/>
    <property type="evidence" value="ECO:0007669"/>
    <property type="project" value="TreeGrafter"/>
</dbReference>
<feature type="domain" description="XPG N-terminal" evidence="16">
    <location>
        <begin position="1"/>
        <end position="99"/>
    </location>
</feature>
<evidence type="ECO:0000256" key="13">
    <source>
        <dbReference type="RuleBase" id="RU910737"/>
    </source>
</evidence>
<dbReference type="SMART" id="SM00484">
    <property type="entry name" value="XPGI"/>
    <property type="match status" value="1"/>
</dbReference>
<dbReference type="GO" id="GO:0006310">
    <property type="term" value="P:DNA recombination"/>
    <property type="evidence" value="ECO:0007669"/>
    <property type="project" value="TreeGrafter"/>
</dbReference>
<dbReference type="AlphaFoldDB" id="A0A4P9Y3P8"/>
<evidence type="ECO:0000259" key="15">
    <source>
        <dbReference type="SMART" id="SM00484"/>
    </source>
</evidence>
<dbReference type="InterPro" id="IPR029060">
    <property type="entry name" value="PIN-like_dom_sf"/>
</dbReference>
<proteinExistence type="inferred from homology"/>
<dbReference type="GO" id="GO:0017108">
    <property type="term" value="F:5'-flap endonuclease activity"/>
    <property type="evidence" value="ECO:0007669"/>
    <property type="project" value="TreeGrafter"/>
</dbReference>
<evidence type="ECO:0000256" key="11">
    <source>
        <dbReference type="ARBA" id="ARBA00023204"/>
    </source>
</evidence>